<sequence>MSFEVDRSYHGFKLVKQEKLKELNSLALQFEHEKTGAELLVLENDDDNKVFSATFRTPPFNDTGVAHILEHSVLCGSKKFPIKEPFVELMKGSLQTFLNAMTFPDKTMYPVASRNRKDFFNLMTVYLDAVFHPNITEDTFKQEGWHYELDAPEGDITYKGVVYNEMKGVFSNPESVLDRHLAHSLFPKTAYGYESGGDPVKIPQLTYDEFKEFHRKYYHPTNSRLFIYGDGDTDAYLKYLNEEYLGHFDRLEVDSHIGLQRRFSKPKWKDVPYTISKNESVEKKTYVVVGMKLGKSSDYEHCLAMEILSHILLGNAAAPLRKALLQSNLGTEVIGGGFDDNRAETLFAVGMKGAEREDAQKILDLAFATLKDLAENGIDANQIMASVNTIDFKLREANFGGFPKGIVYNIQALGSWLYDADPMGHLKYEKLMKKIKKKMTEGYFEDLIRKHLLDNKHRSVLVLYPKPGLGERHEAKLRKELRQLKANLSDKDIENLIQETKALQEMQMAPDSPEALATLPRMHLNDVEKKVPSFPCEVKRKSSPTVLFHDLFTNNIAYTQMCFNTAAVPQKQIQYLSLLGRIILGMGTKKRDYVEMSQQIGIHTGGISSSHYTSVGFQDRNRLMSYMNFSGTVLMEKLDALYDLYAELFTERDFSNTSRLVEIIRSAKANMEASIVPHGNQYVLSRMQAYYSQLGQFDEWTDGITYYRFLEDLNERVQDDAEGVAEEFRQVADKVLTRDNLLINITSPAKDFSRIDKKTNHLVDLLPNASLPAAHYEFEPPPRNEGFLTSSTVQYVGKGANLYEMGYTYSGTFEVVKALLRTAFLWDRIRVQGGAYGSMINFDLYTGDLGLVSYRDPNLSETLDVYDEIGDFLANLDLPGEELEKIIIGCIGRMDPPLTPDRKGSISRAEYMTGMTQEFKEKRLDELMATTLDDVRGYADLFHEVKEKGAVCVLGNAARIKKDASRFDHLVDVFK</sequence>
<dbReference type="Proteomes" id="UP001157733">
    <property type="component" value="Chromosome"/>
</dbReference>
<protein>
    <submittedName>
        <fullName evidence="2">Protein HypA</fullName>
    </submittedName>
</protein>
<dbReference type="Pfam" id="PF00675">
    <property type="entry name" value="Peptidase_M16"/>
    <property type="match status" value="1"/>
</dbReference>
<evidence type="ECO:0000313" key="2">
    <source>
        <dbReference type="EMBL" id="CAI2717719.1"/>
    </source>
</evidence>
<dbReference type="Pfam" id="PF05193">
    <property type="entry name" value="Peptidase_M16_C"/>
    <property type="match status" value="1"/>
</dbReference>
<gene>
    <name evidence="2" type="primary">hypA</name>
    <name evidence="2" type="ORF">NSPWAT_0860</name>
</gene>
<dbReference type="Pfam" id="PF08367">
    <property type="entry name" value="M16C_assoc"/>
    <property type="match status" value="1"/>
</dbReference>
<proteinExistence type="predicted"/>
<accession>A0ABM9HCD2</accession>
<dbReference type="PANTHER" id="PTHR43016:SF13">
    <property type="entry name" value="PRESEQUENCE PROTEASE, MITOCHONDRIAL"/>
    <property type="match status" value="1"/>
</dbReference>
<name>A0ABM9HCD2_9BACT</name>
<evidence type="ECO:0000313" key="3">
    <source>
        <dbReference type="Proteomes" id="UP001157733"/>
    </source>
</evidence>
<dbReference type="SUPFAM" id="SSF63411">
    <property type="entry name" value="LuxS/MPP-like metallohydrolase"/>
    <property type="match status" value="4"/>
</dbReference>
<dbReference type="RefSeq" id="WP_282010639.1">
    <property type="nucleotide sequence ID" value="NZ_OX336137.1"/>
</dbReference>
<dbReference type="InterPro" id="IPR011249">
    <property type="entry name" value="Metalloenz_LuxS/M16"/>
</dbReference>
<dbReference type="InterPro" id="IPR007863">
    <property type="entry name" value="Peptidase_M16_C"/>
</dbReference>
<evidence type="ECO:0000259" key="1">
    <source>
        <dbReference type="SMART" id="SM01264"/>
    </source>
</evidence>
<dbReference type="Gene3D" id="3.30.830.10">
    <property type="entry name" value="Metalloenzyme, LuxS/M16 peptidase-like"/>
    <property type="match status" value="4"/>
</dbReference>
<dbReference type="Pfam" id="PF22516">
    <property type="entry name" value="PreP_C"/>
    <property type="match status" value="1"/>
</dbReference>
<dbReference type="SMART" id="SM01264">
    <property type="entry name" value="M16C_associated"/>
    <property type="match status" value="1"/>
</dbReference>
<organism evidence="2 3">
    <name type="scientific">Nitrospina watsonii</name>
    <dbReference type="NCBI Taxonomy" id="1323948"/>
    <lineage>
        <taxon>Bacteria</taxon>
        <taxon>Pseudomonadati</taxon>
        <taxon>Nitrospinota/Tectimicrobiota group</taxon>
        <taxon>Nitrospinota</taxon>
        <taxon>Nitrospinia</taxon>
        <taxon>Nitrospinales</taxon>
        <taxon>Nitrospinaceae</taxon>
        <taxon>Nitrospina</taxon>
    </lineage>
</organism>
<dbReference type="InterPro" id="IPR055130">
    <property type="entry name" value="PreP_C"/>
</dbReference>
<dbReference type="EMBL" id="OX336137">
    <property type="protein sequence ID" value="CAI2717719.1"/>
    <property type="molecule type" value="Genomic_DNA"/>
</dbReference>
<dbReference type="InterPro" id="IPR011765">
    <property type="entry name" value="Pept_M16_N"/>
</dbReference>
<dbReference type="PANTHER" id="PTHR43016">
    <property type="entry name" value="PRESEQUENCE PROTEASE"/>
    <property type="match status" value="1"/>
</dbReference>
<dbReference type="InterPro" id="IPR013578">
    <property type="entry name" value="Peptidase_M16C_assoc"/>
</dbReference>
<reference evidence="2 3" key="1">
    <citation type="submission" date="2022-09" db="EMBL/GenBank/DDBJ databases">
        <authorList>
            <person name="Kop L."/>
        </authorList>
    </citation>
    <scope>NUCLEOTIDE SEQUENCE [LARGE SCALE GENOMIC DNA]</scope>
    <source>
        <strain evidence="2 3">347</strain>
    </source>
</reference>
<keyword evidence="3" id="KW-1185">Reference proteome</keyword>
<feature type="domain" description="Peptidase M16C associated" evidence="1">
    <location>
        <begin position="463"/>
        <end position="713"/>
    </location>
</feature>